<protein>
    <submittedName>
        <fullName evidence="1">Uncharacterized protein</fullName>
    </submittedName>
</protein>
<reference evidence="1" key="1">
    <citation type="journal article" date="2019" name="Philos. Trans. R. Soc. Lond., B, Biol. Sci.">
        <title>Targeted metagenomic recovery of four divergent viruses reveals shared and distinctive characteristics of giant viruses of marine eukaryotes.</title>
        <authorList>
            <person name="Needham D.M."/>
            <person name="Poirier C."/>
            <person name="Hehenberger E."/>
            <person name="Jimenez V."/>
            <person name="Swalwell J.E."/>
            <person name="Santoro A.E."/>
            <person name="Worden A.Z."/>
        </authorList>
    </citation>
    <scope>NUCLEOTIDE SEQUENCE</scope>
    <source>
        <strain evidence="1">OPacV-662</strain>
    </source>
</reference>
<organism evidence="1">
    <name type="scientific">Megaviridae environmental sample</name>
    <dbReference type="NCBI Taxonomy" id="1737588"/>
    <lineage>
        <taxon>Viruses</taxon>
        <taxon>Varidnaviria</taxon>
        <taxon>Bamfordvirae</taxon>
        <taxon>Nucleocytoviricota</taxon>
        <taxon>Megaviricetes</taxon>
        <taxon>Imitervirales</taxon>
        <taxon>Mimiviridae</taxon>
        <taxon>environmental samples</taxon>
    </lineage>
</organism>
<proteinExistence type="predicted"/>
<evidence type="ECO:0000313" key="1">
    <source>
        <dbReference type="EMBL" id="QFG73577.1"/>
    </source>
</evidence>
<dbReference type="EMBL" id="MN448266">
    <property type="protein sequence ID" value="QFG73577.1"/>
    <property type="molecule type" value="Genomic_DNA"/>
</dbReference>
<name>A0A5J6VGY2_9VIRU</name>
<sequence>MSDSKPFPLDKGCPLMMDDGRFVTDFSPNEQINDFYKGVFNATSESDYRQKLQDNGLEIMKGNMLYHQQNNLCECQGEPCKFVPPLNFWEESPMRRVN</sequence>
<accession>A0A5J6VGY2</accession>